<evidence type="ECO:0000259" key="10">
    <source>
        <dbReference type="Pfam" id="PF00150"/>
    </source>
</evidence>
<name>A0ABY6E9L4_9ACTN</name>
<dbReference type="EMBL" id="CP106793">
    <property type="protein sequence ID" value="UXY23265.1"/>
    <property type="molecule type" value="Genomic_DNA"/>
</dbReference>
<dbReference type="Gene3D" id="3.20.20.80">
    <property type="entry name" value="Glycosidases"/>
    <property type="match status" value="1"/>
</dbReference>
<keyword evidence="3 8" id="KW-0378">Hydrolase</keyword>
<protein>
    <submittedName>
        <fullName evidence="13">Cellulase family glycosylhydrolase</fullName>
    </submittedName>
</protein>
<sequence>MTGKPSPGRAGRRLSLLVSLPLALITTVAVPSASALADTATNTTASTTVDADARTGAQAVVAAMQPSWNLGNTLDAFPTETSWGSPLTTKATFDAVKAAGYRSVRIPVTWSNAQDTTAPYTIDPKYMARVKQVVDWAIEDGLYVDLNVHHDSWQWIKNITTDDHDAVLARFDSTWQQIAAAFKDEPRKLLFESVNEPQFSDNATDAQKTQAMDELNTSFHTIVRKSGGGNATRVLLLPDQNTSPTDLQKMTELYTTITRLKDPNLGATMHYYSFWPFSVNNSGFTTYNETAQQDLVTAFTQMHDVFVAKGIPVYLGEYGTLSYPDFTKPDQIERGEAFKYFEQLGYEARINGITTALWDAGSFLNRNTLQWRDPELVALIRASWHTRSGTASTDQVFLPKSAPVAAHTVTLNLNGLSFRGLWQGDTRLRPGVDYAVSGDQLTLTPSLLTRLGGDRALGENATFQARFSRGVPWTFHVITNDLPVQSDVTGTTDSLTIPTQFKGDVLATMESRYADGSNAGPYSWTPYQEFNTHFTPDYPNGAIKLTSDYLKTLTDGATVTLKFDFWSGASVTYHVTRSGDKVTGTVS</sequence>
<feature type="chain" id="PRO_5046211291" evidence="9">
    <location>
        <begin position="38"/>
        <end position="587"/>
    </location>
</feature>
<keyword evidence="2 9" id="KW-0732">Signal</keyword>
<proteinExistence type="inferred from homology"/>
<keyword evidence="14" id="KW-1185">Reference proteome</keyword>
<accession>A0ABY6E9L4</accession>
<dbReference type="PIRSF" id="PIRSF001043">
    <property type="entry name" value="Endoglucanase_B"/>
    <property type="match status" value="1"/>
</dbReference>
<evidence type="ECO:0000256" key="1">
    <source>
        <dbReference type="ARBA" id="ARBA00005641"/>
    </source>
</evidence>
<dbReference type="InterPro" id="IPR014756">
    <property type="entry name" value="Ig_E-set"/>
</dbReference>
<keyword evidence="5" id="KW-0119">Carbohydrate metabolism</keyword>
<dbReference type="InterPro" id="IPR005102">
    <property type="entry name" value="Carbo-bd_X2"/>
</dbReference>
<dbReference type="SUPFAM" id="SSF51445">
    <property type="entry name" value="(Trans)glycosidases"/>
    <property type="match status" value="1"/>
</dbReference>
<dbReference type="InterPro" id="IPR001547">
    <property type="entry name" value="Glyco_hydro_5"/>
</dbReference>
<dbReference type="PANTHER" id="PTHR31297">
    <property type="entry name" value="GLUCAN ENDO-1,6-BETA-GLUCOSIDASE B"/>
    <property type="match status" value="1"/>
</dbReference>
<evidence type="ECO:0000256" key="9">
    <source>
        <dbReference type="SAM" id="SignalP"/>
    </source>
</evidence>
<evidence type="ECO:0000313" key="13">
    <source>
        <dbReference type="EMBL" id="UXY23265.1"/>
    </source>
</evidence>
<evidence type="ECO:0000256" key="7">
    <source>
        <dbReference type="ARBA" id="ARBA00023326"/>
    </source>
</evidence>
<evidence type="ECO:0000256" key="6">
    <source>
        <dbReference type="ARBA" id="ARBA00023295"/>
    </source>
</evidence>
<feature type="domain" description="Endoglucanase B carbohydrate binding" evidence="12">
    <location>
        <begin position="481"/>
        <end position="585"/>
    </location>
</feature>
<dbReference type="Gene3D" id="2.60.40.10">
    <property type="entry name" value="Immunoglobulins"/>
    <property type="match status" value="2"/>
</dbReference>
<reference evidence="13" key="1">
    <citation type="submission" date="2022-10" db="EMBL/GenBank/DDBJ databases">
        <authorList>
            <person name="Mo P."/>
        </authorList>
    </citation>
    <scope>NUCLEOTIDE SEQUENCE</scope>
    <source>
        <strain evidence="13">HUAS 13-4</strain>
    </source>
</reference>
<comment type="similarity">
    <text evidence="1 8">Belongs to the glycosyl hydrolase 5 (cellulase A) family.</text>
</comment>
<dbReference type="Pfam" id="PF18448">
    <property type="entry name" value="CBM46"/>
    <property type="match status" value="1"/>
</dbReference>
<evidence type="ECO:0000259" key="11">
    <source>
        <dbReference type="Pfam" id="PF03442"/>
    </source>
</evidence>
<feature type="domain" description="Carbohydrate binding X2" evidence="11">
    <location>
        <begin position="392"/>
        <end position="477"/>
    </location>
</feature>
<evidence type="ECO:0000259" key="12">
    <source>
        <dbReference type="Pfam" id="PF18448"/>
    </source>
</evidence>
<dbReference type="InterPro" id="IPR016282">
    <property type="entry name" value="Glyco_hydro_5_endoGlcnase_B"/>
</dbReference>
<evidence type="ECO:0000256" key="4">
    <source>
        <dbReference type="ARBA" id="ARBA00023001"/>
    </source>
</evidence>
<dbReference type="Proteomes" id="UP001061298">
    <property type="component" value="Chromosome"/>
</dbReference>
<feature type="signal peptide" evidence="9">
    <location>
        <begin position="1"/>
        <end position="37"/>
    </location>
</feature>
<dbReference type="SUPFAM" id="SSF81296">
    <property type="entry name" value="E set domains"/>
    <property type="match status" value="1"/>
</dbReference>
<dbReference type="InterPro" id="IPR017853">
    <property type="entry name" value="GH"/>
</dbReference>
<dbReference type="InterPro" id="IPR013783">
    <property type="entry name" value="Ig-like_fold"/>
</dbReference>
<dbReference type="Pfam" id="PF00150">
    <property type="entry name" value="Cellulase"/>
    <property type="match status" value="1"/>
</dbReference>
<evidence type="ECO:0000313" key="14">
    <source>
        <dbReference type="Proteomes" id="UP001061298"/>
    </source>
</evidence>
<keyword evidence="7" id="KW-0624">Polysaccharide degradation</keyword>
<evidence type="ECO:0000256" key="8">
    <source>
        <dbReference type="RuleBase" id="RU361153"/>
    </source>
</evidence>
<gene>
    <name evidence="13" type="ORF">N8I84_34630</name>
</gene>
<dbReference type="InterPro" id="IPR040946">
    <property type="entry name" value="CBM46"/>
</dbReference>
<dbReference type="Pfam" id="PF03442">
    <property type="entry name" value="CBM_X2"/>
    <property type="match status" value="1"/>
</dbReference>
<feature type="domain" description="Glycoside hydrolase family 5" evidence="10">
    <location>
        <begin position="75"/>
        <end position="361"/>
    </location>
</feature>
<evidence type="ECO:0000256" key="2">
    <source>
        <dbReference type="ARBA" id="ARBA00022729"/>
    </source>
</evidence>
<dbReference type="RefSeq" id="WP_263233419.1">
    <property type="nucleotide sequence ID" value="NZ_CP106793.1"/>
</dbReference>
<dbReference type="PANTHER" id="PTHR31297:SF41">
    <property type="entry name" value="ENDOGLUCANASE, PUTATIVE (AFU_ORTHOLOGUE AFUA_5G01830)-RELATED"/>
    <property type="match status" value="1"/>
</dbReference>
<keyword evidence="6 8" id="KW-0326">Glycosidase</keyword>
<organism evidence="13 14">
    <name type="scientific">Streptomyces cynarae</name>
    <dbReference type="NCBI Taxonomy" id="2981134"/>
    <lineage>
        <taxon>Bacteria</taxon>
        <taxon>Bacillati</taxon>
        <taxon>Actinomycetota</taxon>
        <taxon>Actinomycetes</taxon>
        <taxon>Kitasatosporales</taxon>
        <taxon>Streptomycetaceae</taxon>
        <taxon>Streptomyces</taxon>
    </lineage>
</organism>
<dbReference type="InterPro" id="IPR050386">
    <property type="entry name" value="Glycosyl_hydrolase_5"/>
</dbReference>
<evidence type="ECO:0000256" key="5">
    <source>
        <dbReference type="ARBA" id="ARBA00023277"/>
    </source>
</evidence>
<evidence type="ECO:0000256" key="3">
    <source>
        <dbReference type="ARBA" id="ARBA00022801"/>
    </source>
</evidence>
<keyword evidence="4" id="KW-0136">Cellulose degradation</keyword>